<dbReference type="STRING" id="1121419.SAMN05443529_101263"/>
<proteinExistence type="predicted"/>
<dbReference type="AlphaFoldDB" id="A0A1G7S1R4"/>
<dbReference type="Pfam" id="PF03646">
    <property type="entry name" value="FlaG"/>
    <property type="match status" value="1"/>
</dbReference>
<dbReference type="Proteomes" id="UP000198656">
    <property type="component" value="Unassembled WGS sequence"/>
</dbReference>
<dbReference type="PANTHER" id="PTHR37166:SF1">
    <property type="entry name" value="PROTEIN FLAG"/>
    <property type="match status" value="1"/>
</dbReference>
<dbReference type="SUPFAM" id="SSF160214">
    <property type="entry name" value="FlaG-like"/>
    <property type="match status" value="1"/>
</dbReference>
<evidence type="ECO:0000313" key="1">
    <source>
        <dbReference type="EMBL" id="SDG16985.1"/>
    </source>
</evidence>
<dbReference type="OrthoDB" id="9799867at2"/>
<organism evidence="1 2">
    <name type="scientific">Desulfosporosinus hippei DSM 8344</name>
    <dbReference type="NCBI Taxonomy" id="1121419"/>
    <lineage>
        <taxon>Bacteria</taxon>
        <taxon>Bacillati</taxon>
        <taxon>Bacillota</taxon>
        <taxon>Clostridia</taxon>
        <taxon>Eubacteriales</taxon>
        <taxon>Desulfitobacteriaceae</taxon>
        <taxon>Desulfosporosinus</taxon>
    </lineage>
</organism>
<protein>
    <submittedName>
        <fullName evidence="1">Flagellar protein FlaG</fullName>
    </submittedName>
</protein>
<dbReference type="InterPro" id="IPR035924">
    <property type="entry name" value="FlaG-like_sf"/>
</dbReference>
<sequence>MDISAVKIPVDLISSAQVGQTTSRTVAVANELASKMGEGTDKSLTALSDDKVKKKPVDLHDVTQMTEAMNKFIQAMDANIQFEVHEKTNQLMVQVVDRANNKVLKEFPSSEFLDTMAAIRDYVGILLDKKI</sequence>
<dbReference type="EMBL" id="FNCP01000001">
    <property type="protein sequence ID" value="SDG16985.1"/>
    <property type="molecule type" value="Genomic_DNA"/>
</dbReference>
<dbReference type="PANTHER" id="PTHR37166">
    <property type="entry name" value="PROTEIN FLAG"/>
    <property type="match status" value="1"/>
</dbReference>
<reference evidence="2" key="1">
    <citation type="submission" date="2016-10" db="EMBL/GenBank/DDBJ databases">
        <authorList>
            <person name="Varghese N."/>
            <person name="Submissions S."/>
        </authorList>
    </citation>
    <scope>NUCLEOTIDE SEQUENCE [LARGE SCALE GENOMIC DNA]</scope>
    <source>
        <strain evidence="2">DSM 8344</strain>
    </source>
</reference>
<keyword evidence="1" id="KW-0282">Flagellum</keyword>
<dbReference type="InterPro" id="IPR005186">
    <property type="entry name" value="FlaG"/>
</dbReference>
<accession>A0A1G7S1R4</accession>
<name>A0A1G7S1R4_9FIRM</name>
<keyword evidence="1" id="KW-0969">Cilium</keyword>
<evidence type="ECO:0000313" key="2">
    <source>
        <dbReference type="Proteomes" id="UP000198656"/>
    </source>
</evidence>
<keyword evidence="1" id="KW-0966">Cell projection</keyword>
<gene>
    <name evidence="1" type="ORF">SAMN05443529_101263</name>
</gene>
<dbReference type="Gene3D" id="3.30.160.170">
    <property type="entry name" value="FlaG-like"/>
    <property type="match status" value="1"/>
</dbReference>
<keyword evidence="2" id="KW-1185">Reference proteome</keyword>